<dbReference type="OrthoDB" id="672028at2"/>
<organism evidence="2 3">
    <name type="scientific">Allorhodopirellula heiligendammensis</name>
    <dbReference type="NCBI Taxonomy" id="2714739"/>
    <lineage>
        <taxon>Bacteria</taxon>
        <taxon>Pseudomonadati</taxon>
        <taxon>Planctomycetota</taxon>
        <taxon>Planctomycetia</taxon>
        <taxon>Pirellulales</taxon>
        <taxon>Pirellulaceae</taxon>
        <taxon>Allorhodopirellula</taxon>
    </lineage>
</organism>
<feature type="domain" description="T6SS immunity protein Tdi1 C-terminal" evidence="1">
    <location>
        <begin position="74"/>
        <end position="137"/>
    </location>
</feature>
<reference evidence="2 3" key="1">
    <citation type="journal article" date="2020" name="Antonie Van Leeuwenhoek">
        <title>Rhodopirellula heiligendammensis sp. nov., Rhodopirellula pilleata sp. nov., and Rhodopirellula solitaria sp. nov. isolated from natural or artificial marine surfaces in Northern Germany and California, USA, and emended description of the genus Rhodopirellula.</title>
        <authorList>
            <person name="Kallscheuer N."/>
            <person name="Wiegand S."/>
            <person name="Jogler M."/>
            <person name="Boedeker C."/>
            <person name="Peeters S.H."/>
            <person name="Rast P."/>
            <person name="Heuer A."/>
            <person name="Jetten M.S.M."/>
            <person name="Rohde M."/>
            <person name="Jogler C."/>
        </authorList>
    </citation>
    <scope>NUCLEOTIDE SEQUENCE [LARGE SCALE GENOMIC DNA]</scope>
    <source>
        <strain evidence="2 3">Poly21</strain>
    </source>
</reference>
<gene>
    <name evidence="2" type="ORF">Poly21_26550</name>
</gene>
<evidence type="ECO:0000313" key="3">
    <source>
        <dbReference type="Proteomes" id="UP000319908"/>
    </source>
</evidence>
<evidence type="ECO:0000313" key="2">
    <source>
        <dbReference type="EMBL" id="TWU15459.1"/>
    </source>
</evidence>
<proteinExistence type="predicted"/>
<comment type="caution">
    <text evidence="2">The sequence shown here is derived from an EMBL/GenBank/DDBJ whole genome shotgun (WGS) entry which is preliminary data.</text>
</comment>
<dbReference type="Pfam" id="PF08906">
    <property type="entry name" value="T6SS_Tdi1_C"/>
    <property type="match status" value="1"/>
</dbReference>
<sequence length="156" mass="17207">MNPSDYLLPLPAIDWHSALAEWRWLLPPDCSPRHVTSFGDVFLVSGIDLGLLDLENGTFYRYCDIQTAIADALADDADADVLLYTKLAGELAAIGCDLTAGRCYHFKIPTILGGEFVVSNIATNTIDERIRFCGDFHRQIKDLPDGASVRLKFTDG</sequence>
<protein>
    <recommendedName>
        <fullName evidence="1">T6SS immunity protein Tdi1 C-terminal domain-containing protein</fullName>
    </recommendedName>
</protein>
<accession>A0A5C6BXQ4</accession>
<evidence type="ECO:0000259" key="1">
    <source>
        <dbReference type="Pfam" id="PF08906"/>
    </source>
</evidence>
<name>A0A5C6BXQ4_9BACT</name>
<dbReference type="AlphaFoldDB" id="A0A5C6BXQ4"/>
<dbReference type="Proteomes" id="UP000319908">
    <property type="component" value="Unassembled WGS sequence"/>
</dbReference>
<dbReference type="EMBL" id="SJPU01000002">
    <property type="protein sequence ID" value="TWU15459.1"/>
    <property type="molecule type" value="Genomic_DNA"/>
</dbReference>
<dbReference type="InterPro" id="IPR015002">
    <property type="entry name" value="T6SS_Tdi1_C"/>
</dbReference>
<keyword evidence="3" id="KW-1185">Reference proteome</keyword>
<dbReference type="RefSeq" id="WP_146407333.1">
    <property type="nucleotide sequence ID" value="NZ_SJPU01000002.1"/>
</dbReference>